<keyword evidence="1" id="KW-0175">Coiled coil</keyword>
<evidence type="ECO:0000313" key="4">
    <source>
        <dbReference type="EMBL" id="OGD71202.1"/>
    </source>
</evidence>
<evidence type="ECO:0000259" key="3">
    <source>
        <dbReference type="Pfam" id="PF18904"/>
    </source>
</evidence>
<accession>A0A1F5EUZ1</accession>
<dbReference type="AlphaFoldDB" id="A0A1F5EUZ1"/>
<dbReference type="EMBL" id="MFAG01000039">
    <property type="protein sequence ID" value="OGD71202.1"/>
    <property type="molecule type" value="Genomic_DNA"/>
</dbReference>
<sequence>MNQLSSAKTSSGTKPTSPKINNFLETLKNNQASPMGGRFESPFGENPFAQFNRQKEIEKQRVAQFHQARLTEWERVYSAKDKQVEKQIEEIRRELQALAKQIVKYDQNVTQAIQTQVVTPGVYHISFFEHIKQIIALIRKNVTEANSWLSVFKKRGAQKGGAFWANTKKGGTSYLMSGEHAAARSAG</sequence>
<reference evidence="4 5" key="1">
    <citation type="journal article" date="2016" name="Nat. Commun.">
        <title>Thousands of microbial genomes shed light on interconnected biogeochemical processes in an aquifer system.</title>
        <authorList>
            <person name="Anantharaman K."/>
            <person name="Brown C.T."/>
            <person name="Hug L.A."/>
            <person name="Sharon I."/>
            <person name="Castelle C.J."/>
            <person name="Probst A.J."/>
            <person name="Thomas B.C."/>
            <person name="Singh A."/>
            <person name="Wilkins M.J."/>
            <person name="Karaoz U."/>
            <person name="Brodie E.L."/>
            <person name="Williams K.H."/>
            <person name="Hubbard S.S."/>
            <person name="Banfield J.F."/>
        </authorList>
    </citation>
    <scope>NUCLEOTIDE SEQUENCE [LARGE SCALE GENOMIC DNA]</scope>
</reference>
<dbReference type="STRING" id="1817722.A2703_02455"/>
<evidence type="ECO:0000313" key="5">
    <source>
        <dbReference type="Proteomes" id="UP000177979"/>
    </source>
</evidence>
<dbReference type="Proteomes" id="UP000177979">
    <property type="component" value="Unassembled WGS sequence"/>
</dbReference>
<feature type="coiled-coil region" evidence="1">
    <location>
        <begin position="81"/>
        <end position="108"/>
    </location>
</feature>
<dbReference type="Pfam" id="PF18904">
    <property type="entry name" value="DUF5660"/>
    <property type="match status" value="1"/>
</dbReference>
<feature type="domain" description="DUF5660" evidence="3">
    <location>
        <begin position="80"/>
        <end position="187"/>
    </location>
</feature>
<evidence type="ECO:0000256" key="2">
    <source>
        <dbReference type="SAM" id="MobiDB-lite"/>
    </source>
</evidence>
<dbReference type="InterPro" id="IPR043719">
    <property type="entry name" value="DUF5660"/>
</dbReference>
<gene>
    <name evidence="4" type="ORF">A2703_02455</name>
</gene>
<name>A0A1F5EUZ1_9BACT</name>
<proteinExistence type="predicted"/>
<feature type="region of interest" description="Disordered" evidence="2">
    <location>
        <begin position="1"/>
        <end position="22"/>
    </location>
</feature>
<comment type="caution">
    <text evidence="4">The sequence shown here is derived from an EMBL/GenBank/DDBJ whole genome shotgun (WGS) entry which is preliminary data.</text>
</comment>
<organism evidence="4 5">
    <name type="scientific">Candidatus Collierbacteria bacterium RIFCSPHIGHO2_01_FULL_50_25</name>
    <dbReference type="NCBI Taxonomy" id="1817722"/>
    <lineage>
        <taxon>Bacteria</taxon>
        <taxon>Candidatus Collieribacteriota</taxon>
    </lineage>
</organism>
<evidence type="ECO:0000256" key="1">
    <source>
        <dbReference type="SAM" id="Coils"/>
    </source>
</evidence>
<protein>
    <recommendedName>
        <fullName evidence="3">DUF5660 domain-containing protein</fullName>
    </recommendedName>
</protein>